<comment type="caution">
    <text evidence="1">The sequence shown here is derived from an EMBL/GenBank/DDBJ whole genome shotgun (WGS) entry which is preliminary data.</text>
</comment>
<dbReference type="InterPro" id="IPR011335">
    <property type="entry name" value="Restrct_endonuc-II-like"/>
</dbReference>
<accession>A0ABV7U2A8</accession>
<keyword evidence="1" id="KW-0255">Endonuclease</keyword>
<protein>
    <submittedName>
        <fullName evidence="1">BglII/BstYI family type II restriction endonuclease</fullName>
    </submittedName>
</protein>
<dbReference type="GO" id="GO:0004519">
    <property type="term" value="F:endonuclease activity"/>
    <property type="evidence" value="ECO:0007669"/>
    <property type="project" value="UniProtKB-KW"/>
</dbReference>
<evidence type="ECO:0000313" key="2">
    <source>
        <dbReference type="Proteomes" id="UP001595539"/>
    </source>
</evidence>
<reference evidence="2" key="1">
    <citation type="journal article" date="2019" name="Int. J. Syst. Evol. Microbiol.">
        <title>The Global Catalogue of Microorganisms (GCM) 10K type strain sequencing project: providing services to taxonomists for standard genome sequencing and annotation.</title>
        <authorList>
            <consortium name="The Broad Institute Genomics Platform"/>
            <consortium name="The Broad Institute Genome Sequencing Center for Infectious Disease"/>
            <person name="Wu L."/>
            <person name="Ma J."/>
        </authorList>
    </citation>
    <scope>NUCLEOTIDE SEQUENCE [LARGE SCALE GENOMIC DNA]</scope>
    <source>
        <strain evidence="2">KCTC 42473</strain>
    </source>
</reference>
<evidence type="ECO:0000313" key="1">
    <source>
        <dbReference type="EMBL" id="MFC3629205.1"/>
    </source>
</evidence>
<keyword evidence="1" id="KW-0378">Hydrolase</keyword>
<dbReference type="EMBL" id="JBHRXY010000003">
    <property type="protein sequence ID" value="MFC3629205.1"/>
    <property type="molecule type" value="Genomic_DNA"/>
</dbReference>
<sequence length="182" mass="20093">MKRHPGPRLSRPVRDIIDVLTSFRLKRERIEVAGGNKSRGSAFIGGFLATRGWRARRFRTAIAVDDLRKESPTRKADCFKHGIGPEIEWSNKGPFYDRDLENFRLLIDLGALSAGVIAIRADELGQSFRLLWRGWSHDEPATSMPKLLPRIAGGGGAGCPLSVFGITKALCLDTGGPVEQRV</sequence>
<dbReference type="SUPFAM" id="SSF52980">
    <property type="entry name" value="Restriction endonuclease-like"/>
    <property type="match status" value="1"/>
</dbReference>
<gene>
    <name evidence="1" type="ORF">ACFOM8_07065</name>
</gene>
<proteinExistence type="predicted"/>
<name>A0ABV7U2A8_9RHOB</name>
<dbReference type="Proteomes" id="UP001595539">
    <property type="component" value="Unassembled WGS sequence"/>
</dbReference>
<dbReference type="InterPro" id="IPR015278">
    <property type="entry name" value="BglII-like"/>
</dbReference>
<keyword evidence="1" id="KW-0540">Nuclease</keyword>
<organism evidence="1 2">
    <name type="scientific">Paracoccus angustae</name>
    <dbReference type="NCBI Taxonomy" id="1671480"/>
    <lineage>
        <taxon>Bacteria</taxon>
        <taxon>Pseudomonadati</taxon>
        <taxon>Pseudomonadota</taxon>
        <taxon>Alphaproteobacteria</taxon>
        <taxon>Rhodobacterales</taxon>
        <taxon>Paracoccaceae</taxon>
        <taxon>Paracoccus</taxon>
    </lineage>
</organism>
<keyword evidence="2" id="KW-1185">Reference proteome</keyword>
<dbReference type="Pfam" id="PF09195">
    <property type="entry name" value="Endonuc-BglII"/>
    <property type="match status" value="1"/>
</dbReference>